<dbReference type="InterPro" id="IPR011530">
    <property type="entry name" value="rRNA_adenine_dimethylase"/>
</dbReference>
<dbReference type="Pfam" id="PF00398">
    <property type="entry name" value="RrnaAD"/>
    <property type="match status" value="1"/>
</dbReference>
<evidence type="ECO:0000256" key="8">
    <source>
        <dbReference type="PROSITE-ProRule" id="PRU01026"/>
    </source>
</evidence>
<keyword evidence="3 7" id="KW-0489">Methyltransferase</keyword>
<keyword evidence="2 7" id="KW-0698">rRNA processing</keyword>
<dbReference type="SUPFAM" id="SSF53335">
    <property type="entry name" value="S-adenosyl-L-methionine-dependent methyltransferases"/>
    <property type="match status" value="1"/>
</dbReference>
<dbReference type="NCBIfam" id="TIGR00755">
    <property type="entry name" value="ksgA"/>
    <property type="match status" value="1"/>
</dbReference>
<dbReference type="InterPro" id="IPR001737">
    <property type="entry name" value="KsgA/Erm"/>
</dbReference>
<dbReference type="PROSITE" id="PS01131">
    <property type="entry name" value="RRNA_A_DIMETH"/>
    <property type="match status" value="1"/>
</dbReference>
<evidence type="ECO:0000313" key="11">
    <source>
        <dbReference type="Proteomes" id="UP000019678"/>
    </source>
</evidence>
<dbReference type="PANTHER" id="PTHR11727">
    <property type="entry name" value="DIMETHYLADENOSINE TRANSFERASE"/>
    <property type="match status" value="1"/>
</dbReference>
<evidence type="ECO:0000256" key="7">
    <source>
        <dbReference type="HAMAP-Rule" id="MF_00607"/>
    </source>
</evidence>
<dbReference type="GO" id="GO:0005829">
    <property type="term" value="C:cytosol"/>
    <property type="evidence" value="ECO:0007669"/>
    <property type="project" value="TreeGrafter"/>
</dbReference>
<evidence type="ECO:0000256" key="6">
    <source>
        <dbReference type="ARBA" id="ARBA00022884"/>
    </source>
</evidence>
<dbReference type="Proteomes" id="UP000019678">
    <property type="component" value="Unassembled WGS sequence"/>
</dbReference>
<dbReference type="OrthoDB" id="9814755at2"/>
<dbReference type="SMART" id="SM00650">
    <property type="entry name" value="rADc"/>
    <property type="match status" value="1"/>
</dbReference>
<feature type="binding site" evidence="7 8">
    <location>
        <position position="29"/>
    </location>
    <ligand>
        <name>S-adenosyl-L-methionine</name>
        <dbReference type="ChEBI" id="CHEBI:59789"/>
    </ligand>
</feature>
<dbReference type="InterPro" id="IPR023165">
    <property type="entry name" value="rRNA_Ade_diMease-like_C"/>
</dbReference>
<evidence type="ECO:0000256" key="3">
    <source>
        <dbReference type="ARBA" id="ARBA00022603"/>
    </source>
</evidence>
<dbReference type="InterPro" id="IPR020598">
    <property type="entry name" value="rRNA_Ade_methylase_Trfase_N"/>
</dbReference>
<reference evidence="10 11" key="1">
    <citation type="submission" date="2013-05" db="EMBL/GenBank/DDBJ databases">
        <title>Genome assembly of Chondromyces apiculatus DSM 436.</title>
        <authorList>
            <person name="Sharma G."/>
            <person name="Khatri I."/>
            <person name="Kaur C."/>
            <person name="Mayilraj S."/>
            <person name="Subramanian S."/>
        </authorList>
    </citation>
    <scope>NUCLEOTIDE SEQUENCE [LARGE SCALE GENOMIC DNA]</scope>
    <source>
        <strain evidence="10 11">DSM 436</strain>
    </source>
</reference>
<sequence length="284" mass="30558">MSSSASGSVAERLRVRGLAPKKRFGQNFLVDEEASRRIAEAAAAPGGGTVLEIGAGLGALTRPLLARAGKVVAVERDRDLAPILREDFQAPVEEGRLEILEADAAQVDWLAALASAGGARPWVIAGNLPYQITGRLLERATEVADDIDRAVFMVQLEVAERLLAPPGGDAYGALTVFVRAAFEVKRLLTARAGAFYPRPAVDSAVVVLTSIRPRRANETEAFRLAVRAAFGARRKTLRNAWRGIYGWSAEELASHAQEAGISLDVRGETLDVEDFARLAARYSR</sequence>
<name>A0A017T8G5_9BACT</name>
<dbReference type="HAMAP" id="MF_00607">
    <property type="entry name" value="16SrRNA_methyltr_A"/>
    <property type="match status" value="1"/>
</dbReference>
<comment type="caution">
    <text evidence="10">The sequence shown here is derived from an EMBL/GenBank/DDBJ whole genome shotgun (WGS) entry which is preliminary data.</text>
</comment>
<evidence type="ECO:0000256" key="1">
    <source>
        <dbReference type="ARBA" id="ARBA00022490"/>
    </source>
</evidence>
<feature type="binding site" evidence="7 8">
    <location>
        <position position="127"/>
    </location>
    <ligand>
        <name>S-adenosyl-L-methionine</name>
        <dbReference type="ChEBI" id="CHEBI:59789"/>
    </ligand>
</feature>
<feature type="binding site" evidence="7 8">
    <location>
        <position position="103"/>
    </location>
    <ligand>
        <name>S-adenosyl-L-methionine</name>
        <dbReference type="ChEBI" id="CHEBI:59789"/>
    </ligand>
</feature>
<accession>A0A017T8G5</accession>
<proteinExistence type="inferred from homology"/>
<protein>
    <recommendedName>
        <fullName evidence="7">Ribosomal RNA small subunit methyltransferase A</fullName>
        <ecNumber evidence="7">2.1.1.182</ecNumber>
    </recommendedName>
    <alternativeName>
        <fullName evidence="7">16S rRNA (adenine(1518)-N(6)/adenine(1519)-N(6))-dimethyltransferase</fullName>
    </alternativeName>
    <alternativeName>
        <fullName evidence="7">16S rRNA dimethyladenosine transferase</fullName>
    </alternativeName>
    <alternativeName>
        <fullName evidence="7">16S rRNA dimethylase</fullName>
    </alternativeName>
    <alternativeName>
        <fullName evidence="7">S-adenosylmethionine-6-N', N'-adenosyl(rRNA) dimethyltransferase</fullName>
    </alternativeName>
</protein>
<dbReference type="AlphaFoldDB" id="A0A017T8G5"/>
<keyword evidence="11" id="KW-1185">Reference proteome</keyword>
<dbReference type="EMBL" id="ASRX01000025">
    <property type="protein sequence ID" value="EYF05272.1"/>
    <property type="molecule type" value="Genomic_DNA"/>
</dbReference>
<dbReference type="GO" id="GO:0003723">
    <property type="term" value="F:RNA binding"/>
    <property type="evidence" value="ECO:0007669"/>
    <property type="project" value="UniProtKB-UniRule"/>
</dbReference>
<dbReference type="InterPro" id="IPR029063">
    <property type="entry name" value="SAM-dependent_MTases_sf"/>
</dbReference>
<evidence type="ECO:0000256" key="5">
    <source>
        <dbReference type="ARBA" id="ARBA00022691"/>
    </source>
</evidence>
<feature type="binding site" evidence="7 8">
    <location>
        <position position="27"/>
    </location>
    <ligand>
        <name>S-adenosyl-L-methionine</name>
        <dbReference type="ChEBI" id="CHEBI:59789"/>
    </ligand>
</feature>
<gene>
    <name evidence="7" type="primary">rsmA</name>
    <name evidence="7" type="synonym">ksgA</name>
    <name evidence="10" type="ORF">CAP_3412</name>
</gene>
<evidence type="ECO:0000259" key="9">
    <source>
        <dbReference type="SMART" id="SM00650"/>
    </source>
</evidence>
<keyword evidence="1 7" id="KW-0963">Cytoplasm</keyword>
<keyword evidence="4 7" id="KW-0808">Transferase</keyword>
<dbReference type="GO" id="GO:0052908">
    <property type="term" value="F:16S rRNA (adenine(1518)-N(6)/adenine(1519)-N(6))-dimethyltransferase activity"/>
    <property type="evidence" value="ECO:0007669"/>
    <property type="project" value="UniProtKB-EC"/>
</dbReference>
<evidence type="ECO:0000313" key="10">
    <source>
        <dbReference type="EMBL" id="EYF05272.1"/>
    </source>
</evidence>
<comment type="similarity">
    <text evidence="7">Belongs to the class I-like SAM-binding methyltransferase superfamily. rRNA adenine N(6)-methyltransferase family. RsmA subfamily.</text>
</comment>
<dbReference type="EC" id="2.1.1.182" evidence="7"/>
<dbReference type="eggNOG" id="COG0030">
    <property type="taxonomic scope" value="Bacteria"/>
</dbReference>
<evidence type="ECO:0000256" key="4">
    <source>
        <dbReference type="ARBA" id="ARBA00022679"/>
    </source>
</evidence>
<feature type="domain" description="Ribosomal RNA adenine methylase transferase N-terminal" evidence="9">
    <location>
        <begin position="34"/>
        <end position="212"/>
    </location>
</feature>
<dbReference type="STRING" id="1192034.CAP_3412"/>
<dbReference type="CDD" id="cd02440">
    <property type="entry name" value="AdoMet_MTases"/>
    <property type="match status" value="1"/>
</dbReference>
<feature type="binding site" evidence="7 8">
    <location>
        <position position="54"/>
    </location>
    <ligand>
        <name>S-adenosyl-L-methionine</name>
        <dbReference type="ChEBI" id="CHEBI:59789"/>
    </ligand>
</feature>
<keyword evidence="6 7" id="KW-0694">RNA-binding</keyword>
<dbReference type="PANTHER" id="PTHR11727:SF7">
    <property type="entry name" value="DIMETHYLADENOSINE TRANSFERASE-RELATED"/>
    <property type="match status" value="1"/>
</dbReference>
<comment type="catalytic activity">
    <reaction evidence="7">
        <text>adenosine(1518)/adenosine(1519) in 16S rRNA + 4 S-adenosyl-L-methionine = N(6)-dimethyladenosine(1518)/N(6)-dimethyladenosine(1519) in 16S rRNA + 4 S-adenosyl-L-homocysteine + 4 H(+)</text>
        <dbReference type="Rhea" id="RHEA:19609"/>
        <dbReference type="Rhea" id="RHEA-COMP:10232"/>
        <dbReference type="Rhea" id="RHEA-COMP:10233"/>
        <dbReference type="ChEBI" id="CHEBI:15378"/>
        <dbReference type="ChEBI" id="CHEBI:57856"/>
        <dbReference type="ChEBI" id="CHEBI:59789"/>
        <dbReference type="ChEBI" id="CHEBI:74411"/>
        <dbReference type="ChEBI" id="CHEBI:74493"/>
        <dbReference type="EC" id="2.1.1.182"/>
    </reaction>
</comment>
<dbReference type="InterPro" id="IPR020596">
    <property type="entry name" value="rRNA_Ade_Mease_Trfase_CS"/>
</dbReference>
<dbReference type="PROSITE" id="PS51689">
    <property type="entry name" value="SAM_RNA_A_N6_MT"/>
    <property type="match status" value="1"/>
</dbReference>
<dbReference type="Gene3D" id="1.10.8.100">
    <property type="entry name" value="Ribosomal RNA adenine dimethylase-like, domain 2"/>
    <property type="match status" value="1"/>
</dbReference>
<dbReference type="Gene3D" id="3.40.50.150">
    <property type="entry name" value="Vaccinia Virus protein VP39"/>
    <property type="match status" value="1"/>
</dbReference>
<organism evidence="10 11">
    <name type="scientific">Chondromyces apiculatus DSM 436</name>
    <dbReference type="NCBI Taxonomy" id="1192034"/>
    <lineage>
        <taxon>Bacteria</taxon>
        <taxon>Pseudomonadati</taxon>
        <taxon>Myxococcota</taxon>
        <taxon>Polyangia</taxon>
        <taxon>Polyangiales</taxon>
        <taxon>Polyangiaceae</taxon>
        <taxon>Chondromyces</taxon>
    </lineage>
</organism>
<evidence type="ECO:0000256" key="2">
    <source>
        <dbReference type="ARBA" id="ARBA00022552"/>
    </source>
</evidence>
<comment type="function">
    <text evidence="7">Specifically dimethylates two adjacent adenosines (A1518 and A1519) in the loop of a conserved hairpin near the 3'-end of 16S rRNA in the 30S particle. May play a critical role in biogenesis of 30S subunits.</text>
</comment>
<keyword evidence="5 7" id="KW-0949">S-adenosyl-L-methionine</keyword>
<comment type="subcellular location">
    <subcellularLocation>
        <location evidence="7">Cytoplasm</location>
    </subcellularLocation>
</comment>
<feature type="binding site" evidence="7 8">
    <location>
        <position position="75"/>
    </location>
    <ligand>
        <name>S-adenosyl-L-methionine</name>
        <dbReference type="ChEBI" id="CHEBI:59789"/>
    </ligand>
</feature>